<reference evidence="3 5" key="1">
    <citation type="submission" date="2018-11" db="EMBL/GenBank/DDBJ databases">
        <title>Genome squencing of methanotrophic bacteria isolated from alkaline groundwater in Korea.</title>
        <authorList>
            <person name="Nguyen L.N."/>
        </authorList>
    </citation>
    <scope>NUCLEOTIDE SEQUENCE [LARGE SCALE GENOMIC DNA]</scope>
    <source>
        <strain evidence="3 5">GW6</strain>
    </source>
</reference>
<dbReference type="Proteomes" id="UP000273982">
    <property type="component" value="Chromosome"/>
</dbReference>
<feature type="signal peptide" evidence="2">
    <location>
        <begin position="1"/>
        <end position="28"/>
    </location>
</feature>
<evidence type="ECO:0000313" key="4">
    <source>
        <dbReference type="EMBL" id="QGM93157.1"/>
    </source>
</evidence>
<feature type="chain" id="PRO_5044594210" evidence="2">
    <location>
        <begin position="29"/>
        <end position="133"/>
    </location>
</feature>
<dbReference type="EMBL" id="CP044328">
    <property type="protein sequence ID" value="QGM93157.1"/>
    <property type="molecule type" value="Genomic_DNA"/>
</dbReference>
<dbReference type="RefSeq" id="WP_124737722.1">
    <property type="nucleotide sequence ID" value="NZ_CP034086.1"/>
</dbReference>
<accession>A0A3G8M2E1</accession>
<evidence type="ECO:0000256" key="1">
    <source>
        <dbReference type="SAM" id="Phobius"/>
    </source>
</evidence>
<feature type="transmembrane region" description="Helical" evidence="1">
    <location>
        <begin position="32"/>
        <end position="54"/>
    </location>
</feature>
<dbReference type="KEGG" id="mros:EHO51_03515"/>
<name>A0A3G8M2E1_9HYPH</name>
<evidence type="ECO:0000256" key="2">
    <source>
        <dbReference type="SAM" id="SignalP"/>
    </source>
</evidence>
<evidence type="ECO:0000313" key="3">
    <source>
        <dbReference type="EMBL" id="AZG75877.1"/>
    </source>
</evidence>
<dbReference type="AlphaFoldDB" id="A0A3G8M2E1"/>
<reference evidence="6" key="2">
    <citation type="submission" date="2019-09" db="EMBL/GenBank/DDBJ databases">
        <title>Isolation and complete genome sequencing of Methylocystis species.</title>
        <authorList>
            <person name="Rumah B.L."/>
            <person name="Stead C.E."/>
            <person name="Stevens B.C."/>
            <person name="Minton N.P."/>
            <person name="Grosse-Honebrink A."/>
            <person name="Zhang Y."/>
        </authorList>
    </citation>
    <scope>NUCLEOTIDE SEQUENCE [LARGE SCALE GENOMIC DNA]</scope>
    <source>
        <strain evidence="6">BRCS1</strain>
    </source>
</reference>
<keyword evidence="1" id="KW-0812">Transmembrane</keyword>
<dbReference type="EMBL" id="CP034086">
    <property type="protein sequence ID" value="AZG75877.1"/>
    <property type="molecule type" value="Genomic_DNA"/>
</dbReference>
<reference evidence="4 6" key="3">
    <citation type="journal article" date="2021" name="AMB Express">
        <title>Isolation and characterisation of Methylocystis spp. for poly-3-hydroxybutyrate production using waste methane feedstocks.</title>
        <authorList>
            <person name="Rumah B.L."/>
            <person name="Stead C.E."/>
            <person name="Claxton Stevens B.H."/>
            <person name="Minton N.P."/>
            <person name="Grosse-Honebrink A."/>
            <person name="Zhang Y."/>
        </authorList>
    </citation>
    <scope>NUCLEOTIDE SEQUENCE [LARGE SCALE GENOMIC DNA]</scope>
    <source>
        <strain evidence="4 6">BRCS1</strain>
    </source>
</reference>
<evidence type="ECO:0000313" key="6">
    <source>
        <dbReference type="Proteomes" id="UP000424673"/>
    </source>
</evidence>
<dbReference type="InterPro" id="IPR006696">
    <property type="entry name" value="DUF423"/>
</dbReference>
<organism evidence="3 5">
    <name type="scientific">Methylocystis rosea</name>
    <dbReference type="NCBI Taxonomy" id="173366"/>
    <lineage>
        <taxon>Bacteria</taxon>
        <taxon>Pseudomonadati</taxon>
        <taxon>Pseudomonadota</taxon>
        <taxon>Alphaproteobacteria</taxon>
        <taxon>Hyphomicrobiales</taxon>
        <taxon>Methylocystaceae</taxon>
        <taxon>Methylocystis</taxon>
    </lineage>
</organism>
<dbReference type="Pfam" id="PF04241">
    <property type="entry name" value="DUF423"/>
    <property type="match status" value="1"/>
</dbReference>
<evidence type="ECO:0000313" key="5">
    <source>
        <dbReference type="Proteomes" id="UP000273982"/>
    </source>
</evidence>
<protein>
    <submittedName>
        <fullName evidence="3">DUF423 domain-containing protein</fullName>
    </submittedName>
</protein>
<keyword evidence="1" id="KW-0472">Membrane</keyword>
<sequence>MRLSFAIATIAALQGAAGVSLAAAAAHADASPFLATASQFLMIHAAAGVGLAALIRTTPRAKAKWLAAIALALQAGVTLFASDLAARVFLSGRLFPLAAPIGGGLTILSWCALAVWAAFAMFAANSLQKPPES</sequence>
<proteinExistence type="predicted"/>
<gene>
    <name evidence="3" type="ORF">EHO51_03515</name>
    <name evidence="4" type="ORF">F7D13_03505</name>
</gene>
<feature type="transmembrane region" description="Helical" evidence="1">
    <location>
        <begin position="101"/>
        <end position="124"/>
    </location>
</feature>
<keyword evidence="6" id="KW-1185">Reference proteome</keyword>
<feature type="transmembrane region" description="Helical" evidence="1">
    <location>
        <begin position="66"/>
        <end position="89"/>
    </location>
</feature>
<keyword evidence="2" id="KW-0732">Signal</keyword>
<dbReference type="Proteomes" id="UP000424673">
    <property type="component" value="Chromosome"/>
</dbReference>
<keyword evidence="1" id="KW-1133">Transmembrane helix</keyword>